<name>A0A4P6P8J8_9GAMM</name>
<proteinExistence type="predicted"/>
<evidence type="ECO:0000259" key="1">
    <source>
        <dbReference type="Pfam" id="PF14321"/>
    </source>
</evidence>
<dbReference type="AlphaFoldDB" id="A0A4P6P8J8"/>
<sequence length="340" mass="36491">MRTFAIISTCLLLSACGGSSSEQENNPDVLPEPTATPLVTFFVADAPADSVTSVNVTFNSITLKSADDNDDDNSGLELPLLDENGEPTAMTIDLMNYQDGEQKLIIDSVEVPAGEYKSLVINTLDCPQNQNGDTSACWVVDSDGDKPLKTPSNKLRLGAITISEETEQAFTIEFNLRSSLVSTANGASYNLKPHGVRIVNSDLVGKVSGTVDVNLLTAGENCETVFAPDTDHGKIVYIYQGIPAEGAILGDEFDPEEEQTNDITGVTKPYASDSITFDGESYRYNFAHLPAGEYTLAFSCSAVGDDSDSYDQIKIANPDQQIHTVTIEAAGELEQNFTES</sequence>
<protein>
    <submittedName>
        <fullName evidence="2">DUF4382 domain-containing protein</fullName>
    </submittedName>
</protein>
<gene>
    <name evidence="2" type="ORF">EMK97_08770</name>
</gene>
<dbReference type="RefSeq" id="WP_130601326.1">
    <property type="nucleotide sequence ID" value="NZ_CP034759.1"/>
</dbReference>
<dbReference type="Proteomes" id="UP000290244">
    <property type="component" value="Chromosome"/>
</dbReference>
<reference evidence="2 3" key="1">
    <citation type="submission" date="2018-12" db="EMBL/GenBank/DDBJ databases">
        <title>Complete genome of Litorilituus sediminis.</title>
        <authorList>
            <person name="Liu A."/>
            <person name="Rong J."/>
        </authorList>
    </citation>
    <scope>NUCLEOTIDE SEQUENCE [LARGE SCALE GENOMIC DNA]</scope>
    <source>
        <strain evidence="2 3">JCM 17549</strain>
    </source>
</reference>
<dbReference type="PROSITE" id="PS51257">
    <property type="entry name" value="PROKAR_LIPOPROTEIN"/>
    <property type="match status" value="1"/>
</dbReference>
<evidence type="ECO:0000313" key="2">
    <source>
        <dbReference type="EMBL" id="QBG35797.1"/>
    </source>
</evidence>
<dbReference type="Pfam" id="PF14321">
    <property type="entry name" value="DUF4382"/>
    <property type="match status" value="1"/>
</dbReference>
<keyword evidence="3" id="KW-1185">Reference proteome</keyword>
<accession>A0A4P6P8J8</accession>
<dbReference type="OrthoDB" id="7062064at2"/>
<organism evidence="2 3">
    <name type="scientific">Litorilituus sediminis</name>
    <dbReference type="NCBI Taxonomy" id="718192"/>
    <lineage>
        <taxon>Bacteria</taxon>
        <taxon>Pseudomonadati</taxon>
        <taxon>Pseudomonadota</taxon>
        <taxon>Gammaproteobacteria</taxon>
        <taxon>Alteromonadales</taxon>
        <taxon>Colwelliaceae</taxon>
        <taxon>Litorilituus</taxon>
    </lineage>
</organism>
<evidence type="ECO:0000313" key="3">
    <source>
        <dbReference type="Proteomes" id="UP000290244"/>
    </source>
</evidence>
<dbReference type="InterPro" id="IPR025491">
    <property type="entry name" value="DUF4382"/>
</dbReference>
<feature type="domain" description="DUF4382" evidence="1">
    <location>
        <begin position="39"/>
        <end position="193"/>
    </location>
</feature>
<dbReference type="EMBL" id="CP034759">
    <property type="protein sequence ID" value="QBG35797.1"/>
    <property type="molecule type" value="Genomic_DNA"/>
</dbReference>
<dbReference type="KEGG" id="lsd:EMK97_08770"/>